<keyword evidence="2" id="KW-1185">Reference proteome</keyword>
<reference evidence="1 2" key="1">
    <citation type="submission" date="2024-06" db="EMBL/GenBank/DDBJ databases">
        <title>Sorghum-associated microbial communities from plants grown in Nebraska, USA.</title>
        <authorList>
            <person name="Schachtman D."/>
        </authorList>
    </citation>
    <scope>NUCLEOTIDE SEQUENCE [LARGE SCALE GENOMIC DNA]</scope>
    <source>
        <strain evidence="1 2">3207</strain>
    </source>
</reference>
<sequence length="185" mass="20765">MYWIQLDTKSYTDGFGKAKEEAGFRKSYDPTAYCNTFNLHGGLHLFLGYVGDLHKRVKGASGIIDAIADTITREKRLPLYVAEGTSRAKLAKINSVPYLRHCYEKLMACTGNVFVFGHSASANDAHIYSALFGSKIEVLYFGVYKPTDESVRLIESQLSMFQKLHKRKVDYVLYDAGSANVWGDL</sequence>
<proteinExistence type="predicted"/>
<gene>
    <name evidence="1" type="ORF">ABIE08_001188</name>
</gene>
<organism evidence="1 2">
    <name type="scientific">Kaistia defluvii</name>
    <dbReference type="NCBI Taxonomy" id="410841"/>
    <lineage>
        <taxon>Bacteria</taxon>
        <taxon>Pseudomonadati</taxon>
        <taxon>Pseudomonadota</taxon>
        <taxon>Alphaproteobacteria</taxon>
        <taxon>Hyphomicrobiales</taxon>
        <taxon>Kaistiaceae</taxon>
        <taxon>Kaistia</taxon>
    </lineage>
</organism>
<dbReference type="Proteomes" id="UP001549321">
    <property type="component" value="Unassembled WGS sequence"/>
</dbReference>
<dbReference type="InterPro" id="IPR032581">
    <property type="entry name" value="DUF4917"/>
</dbReference>
<protein>
    <submittedName>
        <fullName evidence="1">Uncharacterized protein</fullName>
    </submittedName>
</protein>
<name>A0ABV2QWA5_9HYPH</name>
<dbReference type="Pfam" id="PF16263">
    <property type="entry name" value="DUF4917"/>
    <property type="match status" value="1"/>
</dbReference>
<comment type="caution">
    <text evidence="1">The sequence shown here is derived from an EMBL/GenBank/DDBJ whole genome shotgun (WGS) entry which is preliminary data.</text>
</comment>
<accession>A0ABV2QWA5</accession>
<evidence type="ECO:0000313" key="2">
    <source>
        <dbReference type="Proteomes" id="UP001549321"/>
    </source>
</evidence>
<dbReference type="EMBL" id="JBEPSM010000001">
    <property type="protein sequence ID" value="MET4633275.1"/>
    <property type="molecule type" value="Genomic_DNA"/>
</dbReference>
<evidence type="ECO:0000313" key="1">
    <source>
        <dbReference type="EMBL" id="MET4633275.1"/>
    </source>
</evidence>